<proteinExistence type="predicted"/>
<organism evidence="1 2">
    <name type="scientific">Artomyces pyxidatus</name>
    <dbReference type="NCBI Taxonomy" id="48021"/>
    <lineage>
        <taxon>Eukaryota</taxon>
        <taxon>Fungi</taxon>
        <taxon>Dikarya</taxon>
        <taxon>Basidiomycota</taxon>
        <taxon>Agaricomycotina</taxon>
        <taxon>Agaricomycetes</taxon>
        <taxon>Russulales</taxon>
        <taxon>Auriscalpiaceae</taxon>
        <taxon>Artomyces</taxon>
    </lineage>
</organism>
<comment type="caution">
    <text evidence="1">The sequence shown here is derived from an EMBL/GenBank/DDBJ whole genome shotgun (WGS) entry which is preliminary data.</text>
</comment>
<gene>
    <name evidence="1" type="ORF">BV25DRAFT_1919246</name>
</gene>
<name>A0ACB8SPX1_9AGAM</name>
<evidence type="ECO:0000313" key="1">
    <source>
        <dbReference type="EMBL" id="KAI0058549.1"/>
    </source>
</evidence>
<evidence type="ECO:0000313" key="2">
    <source>
        <dbReference type="Proteomes" id="UP000814140"/>
    </source>
</evidence>
<reference evidence="1" key="1">
    <citation type="submission" date="2021-03" db="EMBL/GenBank/DDBJ databases">
        <authorList>
            <consortium name="DOE Joint Genome Institute"/>
            <person name="Ahrendt S."/>
            <person name="Looney B.P."/>
            <person name="Miyauchi S."/>
            <person name="Morin E."/>
            <person name="Drula E."/>
            <person name="Courty P.E."/>
            <person name="Chicoki N."/>
            <person name="Fauchery L."/>
            <person name="Kohler A."/>
            <person name="Kuo A."/>
            <person name="Labutti K."/>
            <person name="Pangilinan J."/>
            <person name="Lipzen A."/>
            <person name="Riley R."/>
            <person name="Andreopoulos W."/>
            <person name="He G."/>
            <person name="Johnson J."/>
            <person name="Barry K.W."/>
            <person name="Grigoriev I.V."/>
            <person name="Nagy L."/>
            <person name="Hibbett D."/>
            <person name="Henrissat B."/>
            <person name="Matheny P.B."/>
            <person name="Labbe J."/>
            <person name="Martin F."/>
        </authorList>
    </citation>
    <scope>NUCLEOTIDE SEQUENCE</scope>
    <source>
        <strain evidence="1">HHB10654</strain>
    </source>
</reference>
<dbReference type="Proteomes" id="UP000814140">
    <property type="component" value="Unassembled WGS sequence"/>
</dbReference>
<protein>
    <submittedName>
        <fullName evidence="1">Uncharacterized protein</fullName>
    </submittedName>
</protein>
<keyword evidence="2" id="KW-1185">Reference proteome</keyword>
<sequence length="246" mass="28285">MLATPTYVQHHDAFARPYNRHLVSVMQDDRMQIEEDEMPETESQDSQDSASRYSRNYQKMKEDERWNPAPHRTAVPHSPFHWEHPATPSHCAYNEPGMHYEDHAPATQKSDEDILLWTADVHRALLEEHERRAKQAARARRTACHRRPELAPPVLYYGYPVTAAQSLAIRSWLDASVGNHKLSIRRIQRPDGASADAIVFYSNYDGFLSDEEEWRAISVLRKELRFEDLPAWHPVASGGLAPPGMP</sequence>
<accession>A0ACB8SPX1</accession>
<dbReference type="EMBL" id="MU277234">
    <property type="protein sequence ID" value="KAI0058549.1"/>
    <property type="molecule type" value="Genomic_DNA"/>
</dbReference>
<reference evidence="1" key="2">
    <citation type="journal article" date="2022" name="New Phytol.">
        <title>Evolutionary transition to the ectomycorrhizal habit in the genomes of a hyperdiverse lineage of mushroom-forming fungi.</title>
        <authorList>
            <person name="Looney B."/>
            <person name="Miyauchi S."/>
            <person name="Morin E."/>
            <person name="Drula E."/>
            <person name="Courty P.E."/>
            <person name="Kohler A."/>
            <person name="Kuo A."/>
            <person name="LaButti K."/>
            <person name="Pangilinan J."/>
            <person name="Lipzen A."/>
            <person name="Riley R."/>
            <person name="Andreopoulos W."/>
            <person name="He G."/>
            <person name="Johnson J."/>
            <person name="Nolan M."/>
            <person name="Tritt A."/>
            <person name="Barry K.W."/>
            <person name="Grigoriev I.V."/>
            <person name="Nagy L.G."/>
            <person name="Hibbett D."/>
            <person name="Henrissat B."/>
            <person name="Matheny P.B."/>
            <person name="Labbe J."/>
            <person name="Martin F.M."/>
        </authorList>
    </citation>
    <scope>NUCLEOTIDE SEQUENCE</scope>
    <source>
        <strain evidence="1">HHB10654</strain>
    </source>
</reference>